<evidence type="ECO:0000313" key="1">
    <source>
        <dbReference type="EMBL" id="VTR36680.1"/>
    </source>
</evidence>
<sequence length="70" mass="8234">MKNRSLIISNELKDPDDIFIIPAVWFFAQPIAESTAPSYKNRSGYSAFYDDKAYLYHIFQKKISQLRDEQ</sequence>
<dbReference type="Proteomes" id="UP000308196">
    <property type="component" value="Chromosome"/>
</dbReference>
<dbReference type="KEGG" id="stha:NCTC11429_01737"/>
<gene>
    <name evidence="1" type="ORF">NCTC11429_01737</name>
</gene>
<dbReference type="EMBL" id="LR590484">
    <property type="protein sequence ID" value="VTR36680.1"/>
    <property type="molecule type" value="Genomic_DNA"/>
</dbReference>
<reference evidence="1 2" key="1">
    <citation type="submission" date="2019-05" db="EMBL/GenBank/DDBJ databases">
        <authorList>
            <consortium name="Pathogen Informatics"/>
        </authorList>
    </citation>
    <scope>NUCLEOTIDE SEQUENCE [LARGE SCALE GENOMIC DNA]</scope>
    <source>
        <strain evidence="1 2">NCTC11429</strain>
    </source>
</reference>
<name>A0A4U9US71_9SPHI</name>
<dbReference type="AlphaFoldDB" id="A0A4U9US71"/>
<accession>A0A4U9US71</accession>
<dbReference type="STRING" id="1123265.GCA_000686625_04388"/>
<protein>
    <submittedName>
        <fullName evidence="1">Uncharacterized protein</fullName>
    </submittedName>
</protein>
<proteinExistence type="predicted"/>
<organism evidence="1 2">
    <name type="scientific">Sphingobacterium thalpophilum</name>
    <dbReference type="NCBI Taxonomy" id="259"/>
    <lineage>
        <taxon>Bacteria</taxon>
        <taxon>Pseudomonadati</taxon>
        <taxon>Bacteroidota</taxon>
        <taxon>Sphingobacteriia</taxon>
        <taxon>Sphingobacteriales</taxon>
        <taxon>Sphingobacteriaceae</taxon>
        <taxon>Sphingobacterium</taxon>
    </lineage>
</organism>
<evidence type="ECO:0000313" key="2">
    <source>
        <dbReference type="Proteomes" id="UP000308196"/>
    </source>
</evidence>